<comment type="caution">
    <text evidence="4">The sequence shown here is derived from an EMBL/GenBank/DDBJ whole genome shotgun (WGS) entry which is preliminary data.</text>
</comment>
<evidence type="ECO:0000313" key="5">
    <source>
        <dbReference type="Proteomes" id="UP000256321"/>
    </source>
</evidence>
<reference evidence="3 6" key="2">
    <citation type="submission" date="2020-08" db="EMBL/GenBank/DDBJ databases">
        <title>Genome public.</title>
        <authorList>
            <person name="Liu C."/>
            <person name="Sun Q."/>
        </authorList>
    </citation>
    <scope>NUCLEOTIDE SEQUENCE [LARGE SCALE GENOMIC DNA]</scope>
    <source>
        <strain evidence="3 6">426_9</strain>
    </source>
</reference>
<keyword evidence="6" id="KW-1185">Reference proteome</keyword>
<dbReference type="Proteomes" id="UP000256321">
    <property type="component" value="Unassembled WGS sequence"/>
</dbReference>
<evidence type="ECO:0000256" key="1">
    <source>
        <dbReference type="ARBA" id="ARBA00010751"/>
    </source>
</evidence>
<dbReference type="PANTHER" id="PTHR34068">
    <property type="entry name" value="UPF0145 PROTEIN YBJQ"/>
    <property type="match status" value="1"/>
</dbReference>
<evidence type="ECO:0000313" key="4">
    <source>
        <dbReference type="EMBL" id="RDU47410.1"/>
    </source>
</evidence>
<sequence>MLITTTNNLEGKEITQYFGIVSGETIIGANLFKDLFASIRDIVGGRASSYEGVLRKAKDSALAEMSQQAAQMGANAVIAVDLDYETVGDTGSMLMVTAAGTAVRYRDKI</sequence>
<dbReference type="HAMAP" id="MF_00338">
    <property type="entry name" value="UPF0145"/>
    <property type="match status" value="1"/>
</dbReference>
<gene>
    <name evidence="4" type="ORF">DWU89_19705</name>
    <name evidence="3" type="ORF">H8784_19200</name>
</gene>
<evidence type="ECO:0000313" key="3">
    <source>
        <dbReference type="EMBL" id="MBC8603838.1"/>
    </source>
</evidence>
<name>A0A3D8H9P9_9BACT</name>
<proteinExistence type="inferred from homology"/>
<evidence type="ECO:0000256" key="2">
    <source>
        <dbReference type="HAMAP-Rule" id="MF_00338"/>
    </source>
</evidence>
<dbReference type="Gene3D" id="3.30.110.70">
    <property type="entry name" value="Hypothetical protein apc22750. Chain B"/>
    <property type="match status" value="1"/>
</dbReference>
<comment type="similarity">
    <text evidence="1 2">Belongs to the UPF0145 family.</text>
</comment>
<dbReference type="EMBL" id="JACRTI010000087">
    <property type="protein sequence ID" value="MBC8603838.1"/>
    <property type="molecule type" value="Genomic_DNA"/>
</dbReference>
<dbReference type="Pfam" id="PF01906">
    <property type="entry name" value="YbjQ_1"/>
    <property type="match status" value="1"/>
</dbReference>
<dbReference type="EMBL" id="QREV01000087">
    <property type="protein sequence ID" value="RDU47410.1"/>
    <property type="molecule type" value="Genomic_DNA"/>
</dbReference>
<dbReference type="AlphaFoldDB" id="A0A3D8H9P9"/>
<reference evidence="4 5" key="1">
    <citation type="submission" date="2018-07" db="EMBL/GenBank/DDBJ databases">
        <title>Parabacteroides acidifaciens nov. sp., isolated from human feces.</title>
        <authorList>
            <person name="Wang Y.J."/>
        </authorList>
    </citation>
    <scope>NUCLEOTIDE SEQUENCE [LARGE SCALE GENOMIC DNA]</scope>
    <source>
        <strain evidence="4 5">426-9</strain>
    </source>
</reference>
<protein>
    <recommendedName>
        <fullName evidence="2">UPF0145 protein DWU89_19705</fullName>
    </recommendedName>
</protein>
<dbReference type="SUPFAM" id="SSF117782">
    <property type="entry name" value="YbjQ-like"/>
    <property type="match status" value="1"/>
</dbReference>
<dbReference type="InterPro" id="IPR035439">
    <property type="entry name" value="UPF0145_dom_sf"/>
</dbReference>
<dbReference type="RefSeq" id="WP_115501338.1">
    <property type="nucleotide sequence ID" value="NZ_JACRTI010000087.1"/>
</dbReference>
<dbReference type="Proteomes" id="UP000629596">
    <property type="component" value="Unassembled WGS sequence"/>
</dbReference>
<organism evidence="4 5">
    <name type="scientific">Parabacteroides acidifaciens</name>
    <dbReference type="NCBI Taxonomy" id="2290935"/>
    <lineage>
        <taxon>Bacteria</taxon>
        <taxon>Pseudomonadati</taxon>
        <taxon>Bacteroidota</taxon>
        <taxon>Bacteroidia</taxon>
        <taxon>Bacteroidales</taxon>
        <taxon>Tannerellaceae</taxon>
        <taxon>Parabacteroides</taxon>
    </lineage>
</organism>
<accession>A0A3D8H9P9</accession>
<dbReference type="PANTHER" id="PTHR34068:SF1">
    <property type="entry name" value="UPF0145 PROTEIN YBJQ"/>
    <property type="match status" value="1"/>
</dbReference>
<evidence type="ECO:0000313" key="6">
    <source>
        <dbReference type="Proteomes" id="UP000629596"/>
    </source>
</evidence>
<dbReference type="InterPro" id="IPR002765">
    <property type="entry name" value="UPF0145_YbjQ-like"/>
</dbReference>